<keyword evidence="3" id="KW-0479">Metal-binding</keyword>
<evidence type="ECO:0000256" key="7">
    <source>
        <dbReference type="ARBA" id="ARBA00023160"/>
    </source>
</evidence>
<dbReference type="EMBL" id="VSSQ01046768">
    <property type="protein sequence ID" value="MPN00736.1"/>
    <property type="molecule type" value="Genomic_DNA"/>
</dbReference>
<protein>
    <submittedName>
        <fullName evidence="9">Holo-[acyl-carrier-protein] synthase</fullName>
        <ecNumber evidence="9">2.7.8.7</ecNumber>
    </submittedName>
</protein>
<accession>A0A645EH14</accession>
<keyword evidence="7" id="KW-0275">Fatty acid biosynthesis</keyword>
<sequence length="132" mass="14405">MSQLSCGVDLIEIDRFKNLTPAIRSRFIKRVYTAAEAEICRDRDESLAGRFAAKEAVAKALGCGIGVVHWQDIETLVNEDGQPQLKLHGAASRLAEELGYNCWSVSITHTAKLAMAFVVVLSGGNEAKKEDL</sequence>
<feature type="domain" description="4'-phosphopantetheinyl transferase" evidence="8">
    <location>
        <begin position="5"/>
        <end position="97"/>
    </location>
</feature>
<dbReference type="SUPFAM" id="SSF56214">
    <property type="entry name" value="4'-phosphopantetheinyl transferase"/>
    <property type="match status" value="1"/>
</dbReference>
<dbReference type="Gene3D" id="3.90.470.20">
    <property type="entry name" value="4'-phosphopantetheinyl transferase domain"/>
    <property type="match status" value="1"/>
</dbReference>
<dbReference type="InterPro" id="IPR008278">
    <property type="entry name" value="4-PPantetheinyl_Trfase_dom"/>
</dbReference>
<evidence type="ECO:0000256" key="3">
    <source>
        <dbReference type="ARBA" id="ARBA00022723"/>
    </source>
</evidence>
<dbReference type="InterPro" id="IPR002582">
    <property type="entry name" value="ACPS"/>
</dbReference>
<dbReference type="GO" id="GO:0000287">
    <property type="term" value="F:magnesium ion binding"/>
    <property type="evidence" value="ECO:0007669"/>
    <property type="project" value="InterPro"/>
</dbReference>
<proteinExistence type="inferred from homology"/>
<evidence type="ECO:0000259" key="8">
    <source>
        <dbReference type="Pfam" id="PF01648"/>
    </source>
</evidence>
<name>A0A645EH14_9ZZZZ</name>
<dbReference type="GO" id="GO:0006633">
    <property type="term" value="P:fatty acid biosynthetic process"/>
    <property type="evidence" value="ECO:0007669"/>
    <property type="project" value="UniProtKB-KW"/>
</dbReference>
<dbReference type="GO" id="GO:0008897">
    <property type="term" value="F:holo-[acyl-carrier-protein] synthase activity"/>
    <property type="evidence" value="ECO:0007669"/>
    <property type="project" value="UniProtKB-EC"/>
</dbReference>
<reference evidence="9" key="1">
    <citation type="submission" date="2019-08" db="EMBL/GenBank/DDBJ databases">
        <authorList>
            <person name="Kucharzyk K."/>
            <person name="Murdoch R.W."/>
            <person name="Higgins S."/>
            <person name="Loffler F."/>
        </authorList>
    </citation>
    <scope>NUCLEOTIDE SEQUENCE</scope>
</reference>
<dbReference type="HAMAP" id="MF_00101">
    <property type="entry name" value="AcpS"/>
    <property type="match status" value="1"/>
</dbReference>
<dbReference type="NCBIfam" id="TIGR00556">
    <property type="entry name" value="pantethn_trn"/>
    <property type="match status" value="1"/>
</dbReference>
<dbReference type="AlphaFoldDB" id="A0A645EH14"/>
<evidence type="ECO:0000256" key="1">
    <source>
        <dbReference type="ARBA" id="ARBA00022516"/>
    </source>
</evidence>
<comment type="caution">
    <text evidence="9">The sequence shown here is derived from an EMBL/GenBank/DDBJ whole genome shotgun (WGS) entry which is preliminary data.</text>
</comment>
<organism evidence="9">
    <name type="scientific">bioreactor metagenome</name>
    <dbReference type="NCBI Taxonomy" id="1076179"/>
    <lineage>
        <taxon>unclassified sequences</taxon>
        <taxon>metagenomes</taxon>
        <taxon>ecological metagenomes</taxon>
    </lineage>
</organism>
<keyword evidence="6" id="KW-0443">Lipid metabolism</keyword>
<evidence type="ECO:0000313" key="9">
    <source>
        <dbReference type="EMBL" id="MPN00736.1"/>
    </source>
</evidence>
<evidence type="ECO:0000256" key="6">
    <source>
        <dbReference type="ARBA" id="ARBA00023098"/>
    </source>
</evidence>
<evidence type="ECO:0000256" key="5">
    <source>
        <dbReference type="ARBA" id="ARBA00022842"/>
    </source>
</evidence>
<dbReference type="NCBIfam" id="TIGR00516">
    <property type="entry name" value="acpS"/>
    <property type="match status" value="1"/>
</dbReference>
<evidence type="ECO:0000256" key="2">
    <source>
        <dbReference type="ARBA" id="ARBA00022679"/>
    </source>
</evidence>
<dbReference type="InterPro" id="IPR037143">
    <property type="entry name" value="4-PPantetheinyl_Trfase_dom_sf"/>
</dbReference>
<keyword evidence="2 9" id="KW-0808">Transferase</keyword>
<dbReference type="InterPro" id="IPR004568">
    <property type="entry name" value="Ppantetheine-prot_Trfase_dom"/>
</dbReference>
<dbReference type="EC" id="2.7.8.7" evidence="9"/>
<keyword evidence="1" id="KW-0444">Lipid biosynthesis</keyword>
<keyword evidence="4" id="KW-0276">Fatty acid metabolism</keyword>
<gene>
    <name evidence="9" type="primary">acpS_21</name>
    <name evidence="9" type="ORF">SDC9_147932</name>
</gene>
<keyword evidence="5" id="KW-0460">Magnesium</keyword>
<dbReference type="Pfam" id="PF01648">
    <property type="entry name" value="ACPS"/>
    <property type="match status" value="1"/>
</dbReference>
<evidence type="ECO:0000256" key="4">
    <source>
        <dbReference type="ARBA" id="ARBA00022832"/>
    </source>
</evidence>